<accession>A0A2T2N909</accession>
<evidence type="ECO:0000313" key="3">
    <source>
        <dbReference type="Proteomes" id="UP000240883"/>
    </source>
</evidence>
<keyword evidence="3" id="KW-1185">Reference proteome</keyword>
<name>A0A2T2N909_CORCC</name>
<reference evidence="2 3" key="1">
    <citation type="journal article" date="2018" name="Front. Microbiol.">
        <title>Genome-Wide Analysis of Corynespora cassiicola Leaf Fall Disease Putative Effectors.</title>
        <authorList>
            <person name="Lopez D."/>
            <person name="Ribeiro S."/>
            <person name="Label P."/>
            <person name="Fumanal B."/>
            <person name="Venisse J.S."/>
            <person name="Kohler A."/>
            <person name="de Oliveira R.R."/>
            <person name="Labutti K."/>
            <person name="Lipzen A."/>
            <person name="Lail K."/>
            <person name="Bauer D."/>
            <person name="Ohm R.A."/>
            <person name="Barry K.W."/>
            <person name="Spatafora J."/>
            <person name="Grigoriev I.V."/>
            <person name="Martin F.M."/>
            <person name="Pujade-Renaud V."/>
        </authorList>
    </citation>
    <scope>NUCLEOTIDE SEQUENCE [LARGE SCALE GENOMIC DNA]</scope>
    <source>
        <strain evidence="2 3">Philippines</strain>
    </source>
</reference>
<dbReference type="EMBL" id="KZ678143">
    <property type="protein sequence ID" value="PSN61893.1"/>
    <property type="molecule type" value="Genomic_DNA"/>
</dbReference>
<gene>
    <name evidence="2" type="ORF">BS50DRAFT_148069</name>
</gene>
<evidence type="ECO:0000313" key="2">
    <source>
        <dbReference type="EMBL" id="PSN61893.1"/>
    </source>
</evidence>
<sequence length="166" mass="18555">MPLYTVLTGRPVSPQMSRLKIGTAQNHDIRAVGPDAPSDIRRDRPGRMRFGAACGRAVVEVLGTTRNGVRVESHLAGSTQRLELPVHLEEEEEEEGGGGVKAKKQDSPSRRPAARRIVSVLRRRLCRWCRMGQVTWRRPRLWCLIDKAPPAAALRLRGLVSISHDR</sequence>
<organism evidence="2 3">
    <name type="scientific">Corynespora cassiicola Philippines</name>
    <dbReference type="NCBI Taxonomy" id="1448308"/>
    <lineage>
        <taxon>Eukaryota</taxon>
        <taxon>Fungi</taxon>
        <taxon>Dikarya</taxon>
        <taxon>Ascomycota</taxon>
        <taxon>Pezizomycotina</taxon>
        <taxon>Dothideomycetes</taxon>
        <taxon>Pleosporomycetidae</taxon>
        <taxon>Pleosporales</taxon>
        <taxon>Corynesporascaceae</taxon>
        <taxon>Corynespora</taxon>
    </lineage>
</organism>
<evidence type="ECO:0000256" key="1">
    <source>
        <dbReference type="SAM" id="MobiDB-lite"/>
    </source>
</evidence>
<feature type="region of interest" description="Disordered" evidence="1">
    <location>
        <begin position="84"/>
        <end position="113"/>
    </location>
</feature>
<dbReference type="AlphaFoldDB" id="A0A2T2N909"/>
<proteinExistence type="predicted"/>
<dbReference type="Proteomes" id="UP000240883">
    <property type="component" value="Unassembled WGS sequence"/>
</dbReference>
<protein>
    <submittedName>
        <fullName evidence="2">Uncharacterized protein</fullName>
    </submittedName>
</protein>